<evidence type="ECO:0008006" key="4">
    <source>
        <dbReference type="Google" id="ProtNLM"/>
    </source>
</evidence>
<sequence length="199" mass="22645">MFSIDFHKEYLDLVLVPCGLLIMFFYHLFLLYRYHKHPGTTMFDLENEDKKLWVQRVLQGSEGDINRAVNVISSDTSTAIYLASVSLSLCSLIGTWLGTKNLVHANYLMSSADKKRAVKKIEFAVTKGGDFSLFGLRALYFALNMLLWFFGPIPMFVASIVMVIVLYYHDIHTVSLHDLYCELGLQKGRAQGFSGSFSY</sequence>
<proteinExistence type="predicted"/>
<accession>A0A9Q0ZBJ0</accession>
<keyword evidence="1" id="KW-0812">Transmembrane</keyword>
<evidence type="ECO:0000256" key="1">
    <source>
        <dbReference type="SAM" id="Phobius"/>
    </source>
</evidence>
<feature type="transmembrane region" description="Helical" evidence="1">
    <location>
        <begin position="146"/>
        <end position="168"/>
    </location>
</feature>
<reference evidence="2" key="1">
    <citation type="submission" date="2022-11" db="EMBL/GenBank/DDBJ databases">
        <authorList>
            <person name="Hyden B.L."/>
            <person name="Feng K."/>
            <person name="Yates T."/>
            <person name="Jawdy S."/>
            <person name="Smart L.B."/>
            <person name="Muchero W."/>
        </authorList>
    </citation>
    <scope>NUCLEOTIDE SEQUENCE</scope>
    <source>
        <tissue evidence="2">Shoot tip</tissue>
    </source>
</reference>
<dbReference type="PANTHER" id="PTHR31168">
    <property type="entry name" value="OS02G0292800 PROTEIN"/>
    <property type="match status" value="1"/>
</dbReference>
<feature type="transmembrane region" description="Helical" evidence="1">
    <location>
        <begin position="12"/>
        <end position="32"/>
    </location>
</feature>
<keyword evidence="1" id="KW-0472">Membrane</keyword>
<evidence type="ECO:0000313" key="2">
    <source>
        <dbReference type="EMBL" id="KAJ6728534.1"/>
    </source>
</evidence>
<dbReference type="InterPro" id="IPR006747">
    <property type="entry name" value="DUF599"/>
</dbReference>
<comment type="caution">
    <text evidence="2">The sequence shown here is derived from an EMBL/GenBank/DDBJ whole genome shotgun (WGS) entry which is preliminary data.</text>
</comment>
<dbReference type="EMBL" id="JAPFFM010000012">
    <property type="protein sequence ID" value="KAJ6728534.1"/>
    <property type="molecule type" value="Genomic_DNA"/>
</dbReference>
<keyword evidence="3" id="KW-1185">Reference proteome</keyword>
<feature type="transmembrane region" description="Helical" evidence="1">
    <location>
        <begin position="79"/>
        <end position="99"/>
    </location>
</feature>
<name>A0A9Q0ZBJ0_9ROSI</name>
<keyword evidence="1" id="KW-1133">Transmembrane helix</keyword>
<reference evidence="2" key="2">
    <citation type="journal article" date="2023" name="Int. J. Mol. Sci.">
        <title>De Novo Assembly and Annotation of 11 Diverse Shrub Willow (Salix) Genomes Reveals Novel Gene Organization in Sex-Linked Regions.</title>
        <authorList>
            <person name="Hyden B."/>
            <person name="Feng K."/>
            <person name="Yates T.B."/>
            <person name="Jawdy S."/>
            <person name="Cereghino C."/>
            <person name="Smart L.B."/>
            <person name="Muchero W."/>
        </authorList>
    </citation>
    <scope>NUCLEOTIDE SEQUENCE</scope>
    <source>
        <tissue evidence="2">Shoot tip</tissue>
    </source>
</reference>
<evidence type="ECO:0000313" key="3">
    <source>
        <dbReference type="Proteomes" id="UP001151752"/>
    </source>
</evidence>
<organism evidence="2 3">
    <name type="scientific">Salix koriyanagi</name>
    <dbReference type="NCBI Taxonomy" id="2511006"/>
    <lineage>
        <taxon>Eukaryota</taxon>
        <taxon>Viridiplantae</taxon>
        <taxon>Streptophyta</taxon>
        <taxon>Embryophyta</taxon>
        <taxon>Tracheophyta</taxon>
        <taxon>Spermatophyta</taxon>
        <taxon>Magnoliopsida</taxon>
        <taxon>eudicotyledons</taxon>
        <taxon>Gunneridae</taxon>
        <taxon>Pentapetalae</taxon>
        <taxon>rosids</taxon>
        <taxon>fabids</taxon>
        <taxon>Malpighiales</taxon>
        <taxon>Salicaceae</taxon>
        <taxon>Saliceae</taxon>
        <taxon>Salix</taxon>
    </lineage>
</organism>
<protein>
    <recommendedName>
        <fullName evidence="4">DUF599 domain-containing protein</fullName>
    </recommendedName>
</protein>
<dbReference type="AlphaFoldDB" id="A0A9Q0ZBJ0"/>
<dbReference type="Pfam" id="PF04654">
    <property type="entry name" value="DUF599"/>
    <property type="match status" value="2"/>
</dbReference>
<dbReference type="PANTHER" id="PTHR31168:SF26">
    <property type="entry name" value="DUF599 DOMAIN-CONTAINING PROTEIN"/>
    <property type="match status" value="1"/>
</dbReference>
<dbReference type="Proteomes" id="UP001151752">
    <property type="component" value="Chromosome 11"/>
</dbReference>
<gene>
    <name evidence="2" type="ORF">OIU74_006564</name>
</gene>